<dbReference type="PANTHER" id="PTHR11795">
    <property type="entry name" value="BRANCHED-CHAIN AMINO ACID TRANSPORT SYSTEM PERMEASE PROTEIN LIVH"/>
    <property type="match status" value="1"/>
</dbReference>
<evidence type="ECO:0000256" key="7">
    <source>
        <dbReference type="ARBA" id="ARBA00022989"/>
    </source>
</evidence>
<dbReference type="RefSeq" id="WP_159762225.1">
    <property type="nucleotide sequence ID" value="NZ_WUUT01000001.1"/>
</dbReference>
<dbReference type="GO" id="GO:0015808">
    <property type="term" value="P:L-alanine transport"/>
    <property type="evidence" value="ECO:0007669"/>
    <property type="project" value="TreeGrafter"/>
</dbReference>
<keyword evidence="4" id="KW-0997">Cell inner membrane</keyword>
<name>A0A6B0T4C5_9EURY</name>
<dbReference type="OrthoDB" id="31233at2157"/>
<dbReference type="GO" id="GO:1903806">
    <property type="term" value="P:L-isoleucine import across plasma membrane"/>
    <property type="evidence" value="ECO:0007669"/>
    <property type="project" value="TreeGrafter"/>
</dbReference>
<dbReference type="GO" id="GO:0015192">
    <property type="term" value="F:L-phenylalanine transmembrane transporter activity"/>
    <property type="evidence" value="ECO:0007669"/>
    <property type="project" value="TreeGrafter"/>
</dbReference>
<keyword evidence="6" id="KW-0029">Amino-acid transport</keyword>
<feature type="transmembrane region" description="Helical" evidence="10">
    <location>
        <begin position="123"/>
        <end position="156"/>
    </location>
</feature>
<dbReference type="GO" id="GO:0015188">
    <property type="term" value="F:L-isoleucine transmembrane transporter activity"/>
    <property type="evidence" value="ECO:0007669"/>
    <property type="project" value="TreeGrafter"/>
</dbReference>
<evidence type="ECO:0000256" key="4">
    <source>
        <dbReference type="ARBA" id="ARBA00022519"/>
    </source>
</evidence>
<protein>
    <submittedName>
        <fullName evidence="11">Branched-chain amino acid ABC transporter permease</fullName>
    </submittedName>
</protein>
<keyword evidence="12" id="KW-1185">Reference proteome</keyword>
<evidence type="ECO:0000256" key="9">
    <source>
        <dbReference type="ARBA" id="ARBA00037998"/>
    </source>
</evidence>
<gene>
    <name evidence="11" type="ORF">GRX03_00355</name>
</gene>
<dbReference type="Pfam" id="PF02653">
    <property type="entry name" value="BPD_transp_2"/>
    <property type="match status" value="1"/>
</dbReference>
<evidence type="ECO:0000256" key="2">
    <source>
        <dbReference type="ARBA" id="ARBA00022448"/>
    </source>
</evidence>
<keyword evidence="5 10" id="KW-0812">Transmembrane</keyword>
<reference evidence="11 12" key="1">
    <citation type="submission" date="2019-12" db="EMBL/GenBank/DDBJ databases">
        <title>Isolation and characterization of three novel carbon monoxide-oxidizing members of Halobacteria from salione crusts and soils.</title>
        <authorList>
            <person name="Myers M.R."/>
            <person name="King G.M."/>
        </authorList>
    </citation>
    <scope>NUCLEOTIDE SEQUENCE [LARGE SCALE GENOMIC DNA]</scope>
    <source>
        <strain evidence="11 12">WSH3</strain>
    </source>
</reference>
<dbReference type="PANTHER" id="PTHR11795:SF371">
    <property type="entry name" value="HIGH-AFFINITY BRANCHED-CHAIN AMINO ACID TRANSPORT SYSTEM PERMEASE PROTEIN LIVH"/>
    <property type="match status" value="1"/>
</dbReference>
<keyword evidence="8 10" id="KW-0472">Membrane</keyword>
<evidence type="ECO:0000313" key="12">
    <source>
        <dbReference type="Proteomes" id="UP000466535"/>
    </source>
</evidence>
<dbReference type="GO" id="GO:0005304">
    <property type="term" value="F:L-valine transmembrane transporter activity"/>
    <property type="evidence" value="ECO:0007669"/>
    <property type="project" value="TreeGrafter"/>
</dbReference>
<accession>A0A6B0T4C5</accession>
<dbReference type="AlphaFoldDB" id="A0A6B0T4C5"/>
<dbReference type="GO" id="GO:0042941">
    <property type="term" value="P:D-alanine transmembrane transport"/>
    <property type="evidence" value="ECO:0007669"/>
    <property type="project" value="TreeGrafter"/>
</dbReference>
<evidence type="ECO:0000256" key="10">
    <source>
        <dbReference type="SAM" id="Phobius"/>
    </source>
</evidence>
<dbReference type="InterPro" id="IPR052157">
    <property type="entry name" value="BCAA_transport_permease"/>
</dbReference>
<dbReference type="Proteomes" id="UP000466535">
    <property type="component" value="Unassembled WGS sequence"/>
</dbReference>
<feature type="transmembrane region" description="Helical" evidence="10">
    <location>
        <begin position="331"/>
        <end position="353"/>
    </location>
</feature>
<feature type="transmembrane region" description="Helical" evidence="10">
    <location>
        <begin position="209"/>
        <end position="234"/>
    </location>
</feature>
<keyword evidence="3" id="KW-1003">Cell membrane</keyword>
<sequence>MSTRTEQDLSQLLRQFLLPATLVVVAGLLVVDLFRRLVTGAVGTATLATFLWDGVVFGMAIGLAGIGLAMTYSILKFANFAHGDYITFGAFAGWMVTFVVAGLGDFSLDLLVLVSGELSVADIGINVLATPLAIVLGLVVAAAATAALALVVDRIVFKPMRDADGISLLIASVGVALALRHVLLLVFQGSSRTLTTDVASVSVSVGDGAVAFGAHEVTLVVLAAVLMIGTHALLQYTKLGTAMRAMADNEDLARVTGIPTERVVRTAWLLGGALTGAAGFLIALESGTMNTSFGWELLLVIFSAVILGGIGSVYGAIAGGLIIGVASRLSLIWLPSELILAGAFGVMIVALLVKPQGLLGGVKTV</sequence>
<dbReference type="GO" id="GO:0015190">
    <property type="term" value="F:L-leucine transmembrane transporter activity"/>
    <property type="evidence" value="ECO:0007669"/>
    <property type="project" value="TreeGrafter"/>
</dbReference>
<organism evidence="11 12">
    <name type="scientific">Halovenus carboxidivorans</name>
    <dbReference type="NCBI Taxonomy" id="2692199"/>
    <lineage>
        <taxon>Archaea</taxon>
        <taxon>Methanobacteriati</taxon>
        <taxon>Methanobacteriota</taxon>
        <taxon>Stenosarchaea group</taxon>
        <taxon>Halobacteria</taxon>
        <taxon>Halobacteriales</taxon>
        <taxon>Haloarculaceae</taxon>
        <taxon>Halovenus</taxon>
    </lineage>
</organism>
<comment type="similarity">
    <text evidence="9">Belongs to the binding-protein-dependent transport system permease family. LivHM subfamily.</text>
</comment>
<keyword evidence="2" id="KW-0813">Transport</keyword>
<feature type="transmembrane region" description="Helical" evidence="10">
    <location>
        <begin position="51"/>
        <end position="73"/>
    </location>
</feature>
<dbReference type="GO" id="GO:0005886">
    <property type="term" value="C:plasma membrane"/>
    <property type="evidence" value="ECO:0007669"/>
    <property type="project" value="UniProtKB-SubCell"/>
</dbReference>
<dbReference type="CDD" id="cd06582">
    <property type="entry name" value="TM_PBP1_LivH_like"/>
    <property type="match status" value="1"/>
</dbReference>
<feature type="transmembrane region" description="Helical" evidence="10">
    <location>
        <begin position="267"/>
        <end position="285"/>
    </location>
</feature>
<evidence type="ECO:0000256" key="3">
    <source>
        <dbReference type="ARBA" id="ARBA00022475"/>
    </source>
</evidence>
<comment type="subcellular location">
    <subcellularLocation>
        <location evidence="1">Cell membrane</location>
        <topology evidence="1">Multi-pass membrane protein</topology>
    </subcellularLocation>
</comment>
<dbReference type="InterPro" id="IPR001851">
    <property type="entry name" value="ABC_transp_permease"/>
</dbReference>
<feature type="transmembrane region" description="Helical" evidence="10">
    <location>
        <begin position="168"/>
        <end position="189"/>
    </location>
</feature>
<evidence type="ECO:0000313" key="11">
    <source>
        <dbReference type="EMBL" id="MXR50061.1"/>
    </source>
</evidence>
<evidence type="ECO:0000256" key="6">
    <source>
        <dbReference type="ARBA" id="ARBA00022970"/>
    </source>
</evidence>
<evidence type="ECO:0000256" key="8">
    <source>
        <dbReference type="ARBA" id="ARBA00023136"/>
    </source>
</evidence>
<dbReference type="EMBL" id="WUUT01000001">
    <property type="protein sequence ID" value="MXR50061.1"/>
    <property type="molecule type" value="Genomic_DNA"/>
</dbReference>
<comment type="caution">
    <text evidence="11">The sequence shown here is derived from an EMBL/GenBank/DDBJ whole genome shotgun (WGS) entry which is preliminary data.</text>
</comment>
<feature type="transmembrane region" description="Helical" evidence="10">
    <location>
        <begin position="297"/>
        <end position="324"/>
    </location>
</feature>
<feature type="transmembrane region" description="Helical" evidence="10">
    <location>
        <begin position="85"/>
        <end position="103"/>
    </location>
</feature>
<evidence type="ECO:0000256" key="5">
    <source>
        <dbReference type="ARBA" id="ARBA00022692"/>
    </source>
</evidence>
<proteinExistence type="inferred from homology"/>
<evidence type="ECO:0000256" key="1">
    <source>
        <dbReference type="ARBA" id="ARBA00004651"/>
    </source>
</evidence>
<feature type="transmembrane region" description="Helical" evidence="10">
    <location>
        <begin position="12"/>
        <end position="31"/>
    </location>
</feature>
<keyword evidence="7 10" id="KW-1133">Transmembrane helix</keyword>